<dbReference type="EMBL" id="CGIH01000038">
    <property type="protein sequence ID" value="CFX94392.1"/>
    <property type="molecule type" value="Genomic_DNA"/>
</dbReference>
<feature type="region of interest" description="Disordered" evidence="6">
    <location>
        <begin position="93"/>
        <end position="116"/>
    </location>
</feature>
<evidence type="ECO:0000313" key="9">
    <source>
        <dbReference type="EMBL" id="CFX94392.1"/>
    </source>
</evidence>
<evidence type="ECO:0000313" key="10">
    <source>
        <dbReference type="Proteomes" id="UP000045545"/>
    </source>
</evidence>
<dbReference type="AlphaFoldDB" id="A0A0E4GBU4"/>
<keyword evidence="2 7" id="KW-0812">Transmembrane</keyword>
<evidence type="ECO:0000256" key="4">
    <source>
        <dbReference type="ARBA" id="ARBA00023136"/>
    </source>
</evidence>
<evidence type="ECO:0000256" key="2">
    <source>
        <dbReference type="ARBA" id="ARBA00022692"/>
    </source>
</evidence>
<dbReference type="InterPro" id="IPR010445">
    <property type="entry name" value="LapA_dom"/>
</dbReference>
<organism evidence="9 10">
    <name type="scientific">Syntrophomonas zehnderi OL-4</name>
    <dbReference type="NCBI Taxonomy" id="690567"/>
    <lineage>
        <taxon>Bacteria</taxon>
        <taxon>Bacillati</taxon>
        <taxon>Bacillota</taxon>
        <taxon>Clostridia</taxon>
        <taxon>Eubacteriales</taxon>
        <taxon>Syntrophomonadaceae</taxon>
        <taxon>Syntrophomonas</taxon>
    </lineage>
</organism>
<keyword evidence="5" id="KW-0175">Coiled coil</keyword>
<keyword evidence="3 7" id="KW-1133">Transmembrane helix</keyword>
<sequence>MPAYLLGALLFLAAIVVFVFQNDTPVAVQFLTWQSSKISLALVALIAAMGGALITFLVDSFRALKTGKKLRELMNRNKKLEKEILALKSEKVARQSSKSTQSKTIDITPVDSDQQF</sequence>
<proteinExistence type="predicted"/>
<evidence type="ECO:0000256" key="6">
    <source>
        <dbReference type="SAM" id="MobiDB-lite"/>
    </source>
</evidence>
<gene>
    <name evidence="9" type="ORF">2269</name>
</gene>
<evidence type="ECO:0000256" key="7">
    <source>
        <dbReference type="SAM" id="Phobius"/>
    </source>
</evidence>
<dbReference type="STRING" id="690567.2269"/>
<dbReference type="PANTHER" id="PTHR41335:SF1">
    <property type="entry name" value="MEMBRANE PROTEIN"/>
    <property type="match status" value="1"/>
</dbReference>
<evidence type="ECO:0000256" key="3">
    <source>
        <dbReference type="ARBA" id="ARBA00022989"/>
    </source>
</evidence>
<dbReference type="Proteomes" id="UP000045545">
    <property type="component" value="Unassembled WGS sequence"/>
</dbReference>
<name>A0A0E4GBU4_9FIRM</name>
<keyword evidence="4 7" id="KW-0472">Membrane</keyword>
<dbReference type="Pfam" id="PF06305">
    <property type="entry name" value="LapA_dom"/>
    <property type="match status" value="1"/>
</dbReference>
<accession>A0A0E4GBU4</accession>
<dbReference type="PANTHER" id="PTHR41335">
    <property type="entry name" value="MEMBRANE PROTEIN-RELATED"/>
    <property type="match status" value="1"/>
</dbReference>
<feature type="transmembrane region" description="Helical" evidence="7">
    <location>
        <begin position="38"/>
        <end position="61"/>
    </location>
</feature>
<keyword evidence="10" id="KW-1185">Reference proteome</keyword>
<dbReference type="RefSeq" id="WP_046498974.1">
    <property type="nucleotide sequence ID" value="NZ_CGIH01000038.1"/>
</dbReference>
<protein>
    <recommendedName>
        <fullName evidence="8">Lipopolysaccharide assembly protein A domain-containing protein</fullName>
    </recommendedName>
</protein>
<feature type="domain" description="Lipopolysaccharide assembly protein A" evidence="8">
    <location>
        <begin position="21"/>
        <end position="84"/>
    </location>
</feature>
<evidence type="ECO:0000256" key="1">
    <source>
        <dbReference type="ARBA" id="ARBA00022475"/>
    </source>
</evidence>
<feature type="compositionally biased region" description="Polar residues" evidence="6">
    <location>
        <begin position="94"/>
        <end position="116"/>
    </location>
</feature>
<evidence type="ECO:0000256" key="5">
    <source>
        <dbReference type="SAM" id="Coils"/>
    </source>
</evidence>
<keyword evidence="1" id="KW-1003">Cell membrane</keyword>
<dbReference type="GO" id="GO:0005886">
    <property type="term" value="C:plasma membrane"/>
    <property type="evidence" value="ECO:0007669"/>
    <property type="project" value="InterPro"/>
</dbReference>
<feature type="coiled-coil region" evidence="5">
    <location>
        <begin position="63"/>
        <end position="90"/>
    </location>
</feature>
<evidence type="ECO:0000259" key="8">
    <source>
        <dbReference type="Pfam" id="PF06305"/>
    </source>
</evidence>
<reference evidence="9 10" key="1">
    <citation type="submission" date="2015-03" db="EMBL/GenBank/DDBJ databases">
        <authorList>
            <person name="Murphy D."/>
        </authorList>
    </citation>
    <scope>NUCLEOTIDE SEQUENCE [LARGE SCALE GENOMIC DNA]</scope>
    <source>
        <strain evidence="9 10">OL-4</strain>
    </source>
</reference>
<dbReference type="OrthoDB" id="2088264at2"/>